<dbReference type="PROSITE" id="PS51257">
    <property type="entry name" value="PROKAR_LIPOPROTEIN"/>
    <property type="match status" value="1"/>
</dbReference>
<dbReference type="PANTHER" id="PTHR33619">
    <property type="entry name" value="POLYSACCHARIDE EXPORT PROTEIN GFCE-RELATED"/>
    <property type="match status" value="1"/>
</dbReference>
<reference evidence="4 5" key="1">
    <citation type="journal article" date="2000" name="Arch. Microbiol.">
        <title>Rhodobaca bogoriensis gen. nov. and sp. nov., an alkaliphilic purple nonsulfur bacterium from African Rift Valley soda lakes.</title>
        <authorList>
            <person name="Milford A.D."/>
            <person name="Achenbach L.A."/>
            <person name="Jung D.O."/>
            <person name="Madigan M.T."/>
        </authorList>
    </citation>
    <scope>NUCLEOTIDE SEQUENCE [LARGE SCALE GENOMIC DNA]</scope>
    <source>
        <strain evidence="4 5">2376</strain>
    </source>
</reference>
<dbReference type="PROSITE" id="PS51318">
    <property type="entry name" value="TAT"/>
    <property type="match status" value="1"/>
</dbReference>
<dbReference type="AlphaFoldDB" id="A0A7Z0KZ09"/>
<accession>A0A7Z0KZ09</accession>
<feature type="chain" id="PRO_5031252744" evidence="2">
    <location>
        <begin position="20"/>
        <end position="380"/>
    </location>
</feature>
<evidence type="ECO:0000313" key="5">
    <source>
        <dbReference type="Proteomes" id="UP000529417"/>
    </source>
</evidence>
<dbReference type="Pfam" id="PF02563">
    <property type="entry name" value="Poly_export"/>
    <property type="match status" value="1"/>
</dbReference>
<dbReference type="InterPro" id="IPR006311">
    <property type="entry name" value="TAT_signal"/>
</dbReference>
<dbReference type="GO" id="GO:0015159">
    <property type="term" value="F:polysaccharide transmembrane transporter activity"/>
    <property type="evidence" value="ECO:0007669"/>
    <property type="project" value="InterPro"/>
</dbReference>
<gene>
    <name evidence="4" type="ORF">HUK65_12150</name>
</gene>
<feature type="signal peptide" evidence="2">
    <location>
        <begin position="1"/>
        <end position="19"/>
    </location>
</feature>
<dbReference type="Gene3D" id="3.30.1950.10">
    <property type="entry name" value="wza like domain"/>
    <property type="match status" value="1"/>
</dbReference>
<evidence type="ECO:0000259" key="3">
    <source>
        <dbReference type="Pfam" id="PF02563"/>
    </source>
</evidence>
<dbReference type="InterPro" id="IPR003715">
    <property type="entry name" value="Poly_export_N"/>
</dbReference>
<name>A0A7Z0KZ09_9RHOB</name>
<proteinExistence type="predicted"/>
<dbReference type="InterPro" id="IPR049712">
    <property type="entry name" value="Poly_export"/>
</dbReference>
<feature type="domain" description="Polysaccharide export protein N-terminal" evidence="3">
    <location>
        <begin position="85"/>
        <end position="166"/>
    </location>
</feature>
<dbReference type="Proteomes" id="UP000529417">
    <property type="component" value="Unassembled WGS sequence"/>
</dbReference>
<keyword evidence="5" id="KW-1185">Reference proteome</keyword>
<evidence type="ECO:0000313" key="4">
    <source>
        <dbReference type="EMBL" id="NYS25745.1"/>
    </source>
</evidence>
<dbReference type="PANTHER" id="PTHR33619:SF3">
    <property type="entry name" value="POLYSACCHARIDE EXPORT PROTEIN GFCE-RELATED"/>
    <property type="match status" value="1"/>
</dbReference>
<organism evidence="4 5">
    <name type="scientific">Rhabdonatronobacter sediminivivens</name>
    <dbReference type="NCBI Taxonomy" id="2743469"/>
    <lineage>
        <taxon>Bacteria</taxon>
        <taxon>Pseudomonadati</taxon>
        <taxon>Pseudomonadota</taxon>
        <taxon>Alphaproteobacteria</taxon>
        <taxon>Rhodobacterales</taxon>
        <taxon>Paracoccaceae</taxon>
        <taxon>Rhabdonatronobacter</taxon>
    </lineage>
</organism>
<dbReference type="EMBL" id="JACBXS010000024">
    <property type="protein sequence ID" value="NYS25745.1"/>
    <property type="molecule type" value="Genomic_DNA"/>
</dbReference>
<sequence>MTDYSRRAVLLMGSAAVLAGCTAVPRGAPHRREVLAGADDFEPGEAPPFTLVEVRRETLPELRNWPMTGFRPPTGWPAAGNGPTAPRIQPGDVLDLRIWDSETVSLFTADGERAIAMPGLRVSPSGHIFVPYIDEVHVAGLTTDTARRRIQEQLEAVISSVQVQLVLASGLRNSVDMVSGVANPGNFRFEEMNTSILGMISAAGGVPEGLPNPYVTLMRGGQVYGISLSEIYGNPARDIALRGRDRVIIESDKRHFIALGAAGSQQVVRFDQQEISALKAVSIMGGIDDARADPRGLLILRRYDRGQYGNPGQPATERVIFSFNLTNADGLFSADEFQIHSGDVVLATQAVATSTERVLRLFGSTLGFGARVSDIGGSSN</sequence>
<evidence type="ECO:0000256" key="2">
    <source>
        <dbReference type="SAM" id="SignalP"/>
    </source>
</evidence>
<protein>
    <submittedName>
        <fullName evidence="4">Polysaccharide biosynthesis/export family protein</fullName>
    </submittedName>
</protein>
<dbReference type="Gene3D" id="3.10.560.10">
    <property type="entry name" value="Outer membrane lipoprotein wza domain like"/>
    <property type="match status" value="2"/>
</dbReference>
<keyword evidence="1 2" id="KW-0732">Signal</keyword>
<evidence type="ECO:0000256" key="1">
    <source>
        <dbReference type="ARBA" id="ARBA00022729"/>
    </source>
</evidence>
<comment type="caution">
    <text evidence="4">The sequence shown here is derived from an EMBL/GenBank/DDBJ whole genome shotgun (WGS) entry which is preliminary data.</text>
</comment>